<feature type="binding site" evidence="3">
    <location>
        <position position="159"/>
    </location>
    <ligand>
        <name>Zn(2+)</name>
        <dbReference type="ChEBI" id="CHEBI:29105"/>
    </ligand>
</feature>
<proteinExistence type="inferred from homology"/>
<dbReference type="AlphaFoldDB" id="A0A9X3PBP8"/>
<evidence type="ECO:0000313" key="6">
    <source>
        <dbReference type="Proteomes" id="UP001146067"/>
    </source>
</evidence>
<dbReference type="SUPFAM" id="SSF53056">
    <property type="entry name" value="beta-carbonic anhydrase, cab"/>
    <property type="match status" value="1"/>
</dbReference>
<evidence type="ECO:0000256" key="3">
    <source>
        <dbReference type="PIRSR" id="PIRSR601765-1"/>
    </source>
</evidence>
<feature type="region of interest" description="Disordered" evidence="4">
    <location>
        <begin position="268"/>
        <end position="308"/>
    </location>
</feature>
<name>A0A9X3PBP8_9ACTN</name>
<feature type="binding site" evidence="3">
    <location>
        <position position="162"/>
    </location>
    <ligand>
        <name>Zn(2+)</name>
        <dbReference type="ChEBI" id="CHEBI:29105"/>
    </ligand>
</feature>
<keyword evidence="3" id="KW-0862">Zinc</keyword>
<comment type="function">
    <text evidence="2">Catalyzes the reversible hydration of carbon dioxide to form bicarbonate.</text>
</comment>
<dbReference type="InterPro" id="IPR036874">
    <property type="entry name" value="Carbonic_anhydrase_sf"/>
</dbReference>
<dbReference type="Gene3D" id="3.40.1050.10">
    <property type="entry name" value="Carbonic anhydrase"/>
    <property type="match status" value="1"/>
</dbReference>
<dbReference type="PANTHER" id="PTHR11002">
    <property type="entry name" value="CARBONIC ANHYDRASE"/>
    <property type="match status" value="1"/>
</dbReference>
<dbReference type="GO" id="GO:0004089">
    <property type="term" value="F:carbonate dehydratase activity"/>
    <property type="evidence" value="ECO:0007669"/>
    <property type="project" value="InterPro"/>
</dbReference>
<dbReference type="SMART" id="SM00947">
    <property type="entry name" value="Pro_CA"/>
    <property type="match status" value="1"/>
</dbReference>
<dbReference type="PROSITE" id="PS51318">
    <property type="entry name" value="TAT"/>
    <property type="match status" value="1"/>
</dbReference>
<reference evidence="5" key="1">
    <citation type="submission" date="2022-12" db="EMBL/GenBank/DDBJ databases">
        <title>Gycomyces niveus sp.nov.,a novel actinomycete isolated from soil in Shouguan.</title>
        <authorList>
            <person name="Yang X."/>
        </authorList>
    </citation>
    <scope>NUCLEOTIDE SEQUENCE</scope>
    <source>
        <strain evidence="5">NEAU-A15</strain>
    </source>
</reference>
<feature type="binding site" evidence="3">
    <location>
        <position position="108"/>
    </location>
    <ligand>
        <name>Zn(2+)</name>
        <dbReference type="ChEBI" id="CHEBI:29105"/>
    </ligand>
</feature>
<protein>
    <recommendedName>
        <fullName evidence="7">Carbonic anhydrase</fullName>
    </recommendedName>
</protein>
<dbReference type="GO" id="GO:0008270">
    <property type="term" value="F:zinc ion binding"/>
    <property type="evidence" value="ECO:0007669"/>
    <property type="project" value="InterPro"/>
</dbReference>
<feature type="binding site" evidence="3">
    <location>
        <position position="106"/>
    </location>
    <ligand>
        <name>Zn(2+)</name>
        <dbReference type="ChEBI" id="CHEBI:29105"/>
    </ligand>
</feature>
<dbReference type="EMBL" id="JAPZVP010000019">
    <property type="protein sequence ID" value="MDA1362107.1"/>
    <property type="molecule type" value="Genomic_DNA"/>
</dbReference>
<evidence type="ECO:0000313" key="5">
    <source>
        <dbReference type="EMBL" id="MDA1362107.1"/>
    </source>
</evidence>
<dbReference type="Proteomes" id="UP001146067">
    <property type="component" value="Unassembled WGS sequence"/>
</dbReference>
<feature type="compositionally biased region" description="Low complexity" evidence="4">
    <location>
        <begin position="284"/>
        <end position="300"/>
    </location>
</feature>
<evidence type="ECO:0000256" key="2">
    <source>
        <dbReference type="ARBA" id="ARBA00024993"/>
    </source>
</evidence>
<gene>
    <name evidence="5" type="ORF">O1R50_20945</name>
</gene>
<dbReference type="InterPro" id="IPR006311">
    <property type="entry name" value="TAT_signal"/>
</dbReference>
<evidence type="ECO:0008006" key="7">
    <source>
        <dbReference type="Google" id="ProtNLM"/>
    </source>
</evidence>
<dbReference type="PANTHER" id="PTHR11002:SF79">
    <property type="entry name" value="CARBONIC ANHYDRASE 2"/>
    <property type="match status" value="1"/>
</dbReference>
<dbReference type="Pfam" id="PF00484">
    <property type="entry name" value="Pro_CA"/>
    <property type="match status" value="1"/>
</dbReference>
<comment type="caution">
    <text evidence="5">The sequence shown here is derived from an EMBL/GenBank/DDBJ whole genome shotgun (WGS) entry which is preliminary data.</text>
</comment>
<dbReference type="InterPro" id="IPR001765">
    <property type="entry name" value="Carbonic_anhydrase"/>
</dbReference>
<keyword evidence="6" id="KW-1185">Reference proteome</keyword>
<dbReference type="RefSeq" id="WP_270112149.1">
    <property type="nucleotide sequence ID" value="NZ_JAPZVP010000019.1"/>
</dbReference>
<organism evidence="5 6">
    <name type="scientific">Glycomyces luteolus</name>
    <dbReference type="NCBI Taxonomy" id="2670330"/>
    <lineage>
        <taxon>Bacteria</taxon>
        <taxon>Bacillati</taxon>
        <taxon>Actinomycetota</taxon>
        <taxon>Actinomycetes</taxon>
        <taxon>Glycomycetales</taxon>
        <taxon>Glycomycetaceae</taxon>
        <taxon>Glycomyces</taxon>
    </lineage>
</organism>
<comment type="similarity">
    <text evidence="1">Belongs to the beta-class carbonic anhydrase family.</text>
</comment>
<sequence>MSTLHIRGNRRALLTGAGTVGAGALAVLALDACSADGGGIGGEDAAAQTPDVPDLHEFDSAADIWDAMLDGNQRWADGAPVHPHTDVEWRESLAEGQEPCAAVFSCVDSRVGPELVFDTGVGDLMVTRTAGNVFDPLVSESVSYGPAALEAPLLVVLGHQKCGAVTAAHEALLAAEEGTELEEHEYALPETVEALRPAYEAAKGESGDPVDAMIKANVLLTIQALKEHPNLAELVADGELTVVGGVYSLETGLVTEVSLAGRAGVDGEQYAGPQSFRKAGAPCRSPSTPGTRPSRTTPSRPRARTRRS</sequence>
<evidence type="ECO:0000256" key="1">
    <source>
        <dbReference type="ARBA" id="ARBA00006217"/>
    </source>
</evidence>
<comment type="cofactor">
    <cofactor evidence="3">
        <name>Zn(2+)</name>
        <dbReference type="ChEBI" id="CHEBI:29105"/>
    </cofactor>
    <text evidence="3">Binds 1 zinc ion per subunit.</text>
</comment>
<accession>A0A9X3PBP8</accession>
<evidence type="ECO:0000256" key="4">
    <source>
        <dbReference type="SAM" id="MobiDB-lite"/>
    </source>
</evidence>
<keyword evidence="3" id="KW-0479">Metal-binding</keyword>